<organism evidence="1 2">
    <name type="scientific">Massilia aquatica</name>
    <dbReference type="NCBI Taxonomy" id="2609000"/>
    <lineage>
        <taxon>Bacteria</taxon>
        <taxon>Pseudomonadati</taxon>
        <taxon>Pseudomonadota</taxon>
        <taxon>Betaproteobacteria</taxon>
        <taxon>Burkholderiales</taxon>
        <taxon>Oxalobacteraceae</taxon>
        <taxon>Telluria group</taxon>
        <taxon>Massilia</taxon>
    </lineage>
</organism>
<keyword evidence="2" id="KW-1185">Reference proteome</keyword>
<dbReference type="EMBL" id="VVIW01000003">
    <property type="protein sequence ID" value="NHZ39790.1"/>
    <property type="molecule type" value="Genomic_DNA"/>
</dbReference>
<name>A0ABX0M3Y4_9BURK</name>
<dbReference type="Proteomes" id="UP000819052">
    <property type="component" value="Unassembled WGS sequence"/>
</dbReference>
<gene>
    <name evidence="1" type="ORF">F1609_06405</name>
</gene>
<dbReference type="InterPro" id="IPR011989">
    <property type="entry name" value="ARM-like"/>
</dbReference>
<evidence type="ECO:0000313" key="2">
    <source>
        <dbReference type="Proteomes" id="UP000819052"/>
    </source>
</evidence>
<evidence type="ECO:0000313" key="1">
    <source>
        <dbReference type="EMBL" id="NHZ39790.1"/>
    </source>
</evidence>
<proteinExistence type="predicted"/>
<dbReference type="RefSeq" id="WP_167075667.1">
    <property type="nucleotide sequence ID" value="NZ_VVIW01000003.1"/>
</dbReference>
<reference evidence="1 2" key="1">
    <citation type="submission" date="2019-09" db="EMBL/GenBank/DDBJ databases">
        <title>Taxonomy of Antarctic Massilia spp.: description of Massilia rubra sp. nov., Massilia aquatica sp. nov., Massilia mucilaginosa sp. nov., Massilia frigida sp. nov. isolated from streams, lakes and regoliths.</title>
        <authorList>
            <person name="Holochova P."/>
            <person name="Sedlacek I."/>
            <person name="Kralova S."/>
            <person name="Maslanova I."/>
            <person name="Busse H.-J."/>
            <person name="Stankova E."/>
            <person name="Vrbovska V."/>
            <person name="Kovarovic V."/>
            <person name="Bartak M."/>
            <person name="Svec P."/>
            <person name="Pantucek R."/>
        </authorList>
    </citation>
    <scope>NUCLEOTIDE SEQUENCE [LARGE SCALE GENOMIC DNA]</scope>
    <source>
        <strain evidence="1 2">CCM 8693</strain>
    </source>
</reference>
<dbReference type="Gene3D" id="1.25.10.10">
    <property type="entry name" value="Leucine-rich Repeat Variant"/>
    <property type="match status" value="1"/>
</dbReference>
<accession>A0ABX0M3Y4</accession>
<evidence type="ECO:0008006" key="3">
    <source>
        <dbReference type="Google" id="ProtNLM"/>
    </source>
</evidence>
<sequence length="460" mass="49511">MHAFLLAAAGMSCYPQPPFSACMIQRAPIPLPDPLRDFVTRPATPGAPVHLPANAAGVLYCSPEHLEKQQFSIVETASGRALEVVLSPVRGAGNVDGLPSLQKFDSERASLYRVEARNGFEPGRRYTVRQRVSGQVLEVAIDREAVDLKRSLVRLRATQPAWRENMGSGCWGPPEQVLVQAVDYEVPAALAPYRQRLLAVTVKAAGLAWRVPEGQQVLRPFELAQPGFPSAYGLPAGLLHASVDALPALPLRASLAAAVAFLEVDSDWHPSAPSFVDIAPDRLAPFDSVSGLRAAMRSGDSARIAAQLAVTPVRTSDMRYGGPVIEPESLGPEGMGKPAALRGWLAQRHRGALEATIYRLMAHREPAVRSAALPALVRVQYLPLRDPTRARTAIDALLAAKRDPDAGVRRSAVLALFELRRAVDELELVCEFTETGVPISPAGCVPSEAFLPLLPSARAF</sequence>
<comment type="caution">
    <text evidence="1">The sequence shown here is derived from an EMBL/GenBank/DDBJ whole genome shotgun (WGS) entry which is preliminary data.</text>
</comment>
<dbReference type="SUPFAM" id="SSF48371">
    <property type="entry name" value="ARM repeat"/>
    <property type="match status" value="1"/>
</dbReference>
<protein>
    <recommendedName>
        <fullName evidence="3">HEAT repeat domain-containing protein</fullName>
    </recommendedName>
</protein>
<dbReference type="InterPro" id="IPR016024">
    <property type="entry name" value="ARM-type_fold"/>
</dbReference>